<evidence type="ECO:0000256" key="5">
    <source>
        <dbReference type="SAM" id="SignalP"/>
    </source>
</evidence>
<feature type="domain" description="Tyrosinase copper-binding" evidence="7">
    <location>
        <begin position="329"/>
        <end position="340"/>
    </location>
</feature>
<dbReference type="PRINTS" id="PR00092">
    <property type="entry name" value="TYROSINASE"/>
</dbReference>
<evidence type="ECO:0000256" key="1">
    <source>
        <dbReference type="ARBA" id="ARBA00001973"/>
    </source>
</evidence>
<keyword evidence="9" id="KW-1185">Reference proteome</keyword>
<dbReference type="Gene3D" id="1.10.1280.10">
    <property type="entry name" value="Di-copper center containing domain from catechol oxidase"/>
    <property type="match status" value="1"/>
</dbReference>
<evidence type="ECO:0000259" key="7">
    <source>
        <dbReference type="PROSITE" id="PS00498"/>
    </source>
</evidence>
<dbReference type="PROSITE" id="PS00498">
    <property type="entry name" value="TYROSINASE_2"/>
    <property type="match status" value="1"/>
</dbReference>
<gene>
    <name evidence="8" type="ORF">QBC46DRAFT_306734</name>
</gene>
<feature type="domain" description="Tyrosinase copper-binding" evidence="6">
    <location>
        <begin position="126"/>
        <end position="143"/>
    </location>
</feature>
<dbReference type="InterPro" id="IPR050316">
    <property type="entry name" value="Tyrosinase/Hemocyanin"/>
</dbReference>
<dbReference type="AlphaFoldDB" id="A0AAN6ND86"/>
<accession>A0AAN6ND86</accession>
<dbReference type="PANTHER" id="PTHR11474:SF32">
    <property type="entry name" value="TYROSINASE"/>
    <property type="match status" value="1"/>
</dbReference>
<keyword evidence="4" id="KW-0503">Monooxygenase</keyword>
<dbReference type="InterPro" id="IPR041640">
    <property type="entry name" value="Tyrosinase_C"/>
</dbReference>
<evidence type="ECO:0000256" key="4">
    <source>
        <dbReference type="ARBA" id="ARBA00023033"/>
    </source>
</evidence>
<evidence type="ECO:0000256" key="3">
    <source>
        <dbReference type="ARBA" id="ARBA00023002"/>
    </source>
</evidence>
<dbReference type="InterPro" id="IPR002227">
    <property type="entry name" value="Tyrosinase_Cu-bd"/>
</dbReference>
<dbReference type="Gene3D" id="2.60.310.20">
    <property type="match status" value="1"/>
</dbReference>
<dbReference type="Proteomes" id="UP001303473">
    <property type="component" value="Unassembled WGS sequence"/>
</dbReference>
<comment type="caution">
    <text evidence="8">The sequence shown here is derived from an EMBL/GenBank/DDBJ whole genome shotgun (WGS) entry which is preliminary data.</text>
</comment>
<feature type="chain" id="PRO_5042811957" description="Tyrosinase copper-binding domain-containing protein" evidence="5">
    <location>
        <begin position="21"/>
        <end position="638"/>
    </location>
</feature>
<dbReference type="PANTHER" id="PTHR11474">
    <property type="entry name" value="TYROSINASE FAMILY MEMBER"/>
    <property type="match status" value="1"/>
</dbReference>
<evidence type="ECO:0000313" key="8">
    <source>
        <dbReference type="EMBL" id="KAK3943651.1"/>
    </source>
</evidence>
<organism evidence="8 9">
    <name type="scientific">Diplogelasinospora grovesii</name>
    <dbReference type="NCBI Taxonomy" id="303347"/>
    <lineage>
        <taxon>Eukaryota</taxon>
        <taxon>Fungi</taxon>
        <taxon>Dikarya</taxon>
        <taxon>Ascomycota</taxon>
        <taxon>Pezizomycotina</taxon>
        <taxon>Sordariomycetes</taxon>
        <taxon>Sordariomycetidae</taxon>
        <taxon>Sordariales</taxon>
        <taxon>Diplogelasinosporaceae</taxon>
        <taxon>Diplogelasinospora</taxon>
    </lineage>
</organism>
<dbReference type="EMBL" id="MU853764">
    <property type="protein sequence ID" value="KAK3943651.1"/>
    <property type="molecule type" value="Genomic_DNA"/>
</dbReference>
<keyword evidence="2" id="KW-0479">Metal-binding</keyword>
<reference evidence="9" key="1">
    <citation type="journal article" date="2023" name="Mol. Phylogenet. Evol.">
        <title>Genome-scale phylogeny and comparative genomics of the fungal order Sordariales.</title>
        <authorList>
            <person name="Hensen N."/>
            <person name="Bonometti L."/>
            <person name="Westerberg I."/>
            <person name="Brannstrom I.O."/>
            <person name="Guillou S."/>
            <person name="Cros-Aarteil S."/>
            <person name="Calhoun S."/>
            <person name="Haridas S."/>
            <person name="Kuo A."/>
            <person name="Mondo S."/>
            <person name="Pangilinan J."/>
            <person name="Riley R."/>
            <person name="LaButti K."/>
            <person name="Andreopoulos B."/>
            <person name="Lipzen A."/>
            <person name="Chen C."/>
            <person name="Yan M."/>
            <person name="Daum C."/>
            <person name="Ng V."/>
            <person name="Clum A."/>
            <person name="Steindorff A."/>
            <person name="Ohm R.A."/>
            <person name="Martin F."/>
            <person name="Silar P."/>
            <person name="Natvig D.O."/>
            <person name="Lalanne C."/>
            <person name="Gautier V."/>
            <person name="Ament-Velasquez S.L."/>
            <person name="Kruys A."/>
            <person name="Hutchinson M.I."/>
            <person name="Powell A.J."/>
            <person name="Barry K."/>
            <person name="Miller A.N."/>
            <person name="Grigoriev I.V."/>
            <person name="Debuchy R."/>
            <person name="Gladieux P."/>
            <person name="Hiltunen Thoren M."/>
            <person name="Johannesson H."/>
        </authorList>
    </citation>
    <scope>NUCLEOTIDE SEQUENCE [LARGE SCALE GENOMIC DNA]</scope>
    <source>
        <strain evidence="9">CBS 340.73</strain>
    </source>
</reference>
<evidence type="ECO:0000313" key="9">
    <source>
        <dbReference type="Proteomes" id="UP001303473"/>
    </source>
</evidence>
<proteinExistence type="predicted"/>
<dbReference type="SUPFAM" id="SSF48056">
    <property type="entry name" value="Di-copper centre-containing domain"/>
    <property type="match status" value="1"/>
</dbReference>
<feature type="signal peptide" evidence="5">
    <location>
        <begin position="1"/>
        <end position="20"/>
    </location>
</feature>
<dbReference type="Pfam" id="PF18132">
    <property type="entry name" value="Tyrosinase_C"/>
    <property type="match status" value="1"/>
</dbReference>
<evidence type="ECO:0000259" key="6">
    <source>
        <dbReference type="PROSITE" id="PS00497"/>
    </source>
</evidence>
<keyword evidence="5" id="KW-0732">Signal</keyword>
<dbReference type="GO" id="GO:0046872">
    <property type="term" value="F:metal ion binding"/>
    <property type="evidence" value="ECO:0007669"/>
    <property type="project" value="UniProtKB-KW"/>
</dbReference>
<keyword evidence="3" id="KW-0560">Oxidoreductase</keyword>
<sequence length="638" mass="70966">MSPLKLALIALGSLAHVVVGQYSSYNYGFDIARRVKRDLRDVPQPLIVRGAGQAEGRIALRREIRDLQQDEDQWTLYILGLSLLQYMDQTTPTSWYGITGIHGIPHTTWAGVTPVPGSENTGYCAHISSLFPTWHRPYLALYEQVLYDMVQTIAGMWTDPNDKARYQAAAVDFRIPFWDWATSPPAGESVLPPSVGGSPWVDINGPFGAQRIANPLFSFPFIPFNATAMLSPPFDRWDRTYRHPTTNYSDAISDNSYVAMTLDSALPSFQQRLYNLYSNYPNYTAFSTYAFDPTSNIGTFDSLEGLHDSVHDLAGGGGHMSYIPYSAFDPIFFLHHAMVDRIFAIWQALYSETWVQPEPAKSASYTTLIGQIQDSTTPLTPFFADSDGTFWTSDTVRDHTILGYTYAELVGNGPNASQATKAQVRRHINRLYGSSSPASFAIKASSKTKRASSDSLIKLGKRWNEKKPRWSRPMPSESPIERVLVGGRYREWTANIHVDKQALNGPFKILFFLGPPPQDHQTWTGAPNLVGTMGVFAAPEMDGGMQMGRQDITATVPLTAALVKRVATGELESLDPRDVEPYLKRYLEHRIITSAGGTVIEPSEIRSLGIHIVSASVRAPSSDQELPRWGKTVAHFDL</sequence>
<comment type="cofactor">
    <cofactor evidence="1">
        <name>Cu(2+)</name>
        <dbReference type="ChEBI" id="CHEBI:29036"/>
    </cofactor>
</comment>
<evidence type="ECO:0000256" key="2">
    <source>
        <dbReference type="ARBA" id="ARBA00022723"/>
    </source>
</evidence>
<protein>
    <recommendedName>
        <fullName evidence="6 7">Tyrosinase copper-binding domain-containing protein</fullName>
    </recommendedName>
</protein>
<dbReference type="InterPro" id="IPR008922">
    <property type="entry name" value="Di-copper_centre_dom_sf"/>
</dbReference>
<dbReference type="GO" id="GO:0004497">
    <property type="term" value="F:monooxygenase activity"/>
    <property type="evidence" value="ECO:0007669"/>
    <property type="project" value="UniProtKB-KW"/>
</dbReference>
<dbReference type="PROSITE" id="PS00497">
    <property type="entry name" value="TYROSINASE_1"/>
    <property type="match status" value="1"/>
</dbReference>
<dbReference type="Pfam" id="PF00264">
    <property type="entry name" value="Tyrosinase"/>
    <property type="match status" value="1"/>
</dbReference>
<name>A0AAN6ND86_9PEZI</name>